<dbReference type="EMBL" id="KK102997">
    <property type="protein sequence ID" value="KIY96451.1"/>
    <property type="molecule type" value="Genomic_DNA"/>
</dbReference>
<proteinExistence type="predicted"/>
<reference evidence="1 2" key="1">
    <citation type="journal article" date="2013" name="BMC Genomics">
        <title>Reconstruction of the lipid metabolism for the microalga Monoraphidium neglectum from its genome sequence reveals characteristics suitable for biofuel production.</title>
        <authorList>
            <person name="Bogen C."/>
            <person name="Al-Dilaimi A."/>
            <person name="Albersmeier A."/>
            <person name="Wichmann J."/>
            <person name="Grundmann M."/>
            <person name="Rupp O."/>
            <person name="Lauersen K.J."/>
            <person name="Blifernez-Klassen O."/>
            <person name="Kalinowski J."/>
            <person name="Goesmann A."/>
            <person name="Mussgnug J.H."/>
            <person name="Kruse O."/>
        </authorList>
    </citation>
    <scope>NUCLEOTIDE SEQUENCE [LARGE SCALE GENOMIC DNA]</scope>
    <source>
        <strain evidence="1 2">SAG 48.87</strain>
    </source>
</reference>
<dbReference type="GeneID" id="25728783"/>
<gene>
    <name evidence="1" type="ORF">MNEG_11513</name>
</gene>
<protein>
    <submittedName>
        <fullName evidence="1">Uncharacterized protein</fullName>
    </submittedName>
</protein>
<evidence type="ECO:0000313" key="1">
    <source>
        <dbReference type="EMBL" id="KIY96451.1"/>
    </source>
</evidence>
<accession>A0A0D2M5A7</accession>
<dbReference type="Proteomes" id="UP000054498">
    <property type="component" value="Unassembled WGS sequence"/>
</dbReference>
<dbReference type="KEGG" id="mng:MNEG_11513"/>
<sequence>VWARYPHIKYAFDLADGLGKSIPRLNYGLDMFKKPHDAKGLIEALTPLNRTALRNLTRAHEALQAAPGALLSGAQINLGSRAAALTGAAAAGAAAVQAGGKTALPGVFLKFVAPSAARLP</sequence>
<name>A0A0D2M5A7_9CHLO</name>
<feature type="non-terminal residue" evidence="1">
    <location>
        <position position="1"/>
    </location>
</feature>
<keyword evidence="2" id="KW-1185">Reference proteome</keyword>
<organism evidence="1 2">
    <name type="scientific">Monoraphidium neglectum</name>
    <dbReference type="NCBI Taxonomy" id="145388"/>
    <lineage>
        <taxon>Eukaryota</taxon>
        <taxon>Viridiplantae</taxon>
        <taxon>Chlorophyta</taxon>
        <taxon>core chlorophytes</taxon>
        <taxon>Chlorophyceae</taxon>
        <taxon>CS clade</taxon>
        <taxon>Sphaeropleales</taxon>
        <taxon>Selenastraceae</taxon>
        <taxon>Monoraphidium</taxon>
    </lineage>
</organism>
<dbReference type="RefSeq" id="XP_013895471.1">
    <property type="nucleotide sequence ID" value="XM_014040017.1"/>
</dbReference>
<evidence type="ECO:0000313" key="2">
    <source>
        <dbReference type="Proteomes" id="UP000054498"/>
    </source>
</evidence>
<dbReference type="AlphaFoldDB" id="A0A0D2M5A7"/>